<evidence type="ECO:0000313" key="2">
    <source>
        <dbReference type="EMBL" id="AAQ63389.1"/>
    </source>
</evidence>
<gene>
    <name evidence="2" type="ORF">Nazgul13</name>
</gene>
<organism evidence="2 3">
    <name type="scientific">Burkholderia phage BcepNazgul</name>
    <dbReference type="NCBI Taxonomy" id="242861"/>
    <lineage>
        <taxon>Viruses</taxon>
        <taxon>Duplodnaviria</taxon>
        <taxon>Heunggongvirae</taxon>
        <taxon>Uroviricota</taxon>
        <taxon>Caudoviricetes</taxon>
        <taxon>Casjensviridae</taxon>
        <taxon>Nazgulvirus</taxon>
        <taxon>Nazgulvirus bcepnazgul</taxon>
        <taxon>Burkholderia virus BcepNazgul</taxon>
    </lineage>
</organism>
<protein>
    <recommendedName>
        <fullName evidence="1">DUF7609 domain-containing protein</fullName>
    </recommendedName>
</protein>
<dbReference type="Proteomes" id="UP000002549">
    <property type="component" value="Segment"/>
</dbReference>
<reference evidence="2" key="1">
    <citation type="submission" date="2006-02" db="EMBL/GenBank/DDBJ databases">
        <title>Complete nucleotide sequence of BcepNazgul, a novel soil phage of Burkholderia cepacia genomovar VII.</title>
        <authorList>
            <person name="Summer E.J."/>
            <person name="Peek M.L."/>
            <person name="Haliburton J.R."/>
            <person name="Hall E."/>
            <person name="Heusinkveld K."/>
            <person name="Simser J."/>
            <person name="No E.G."/>
            <person name="Gonzalez C.F."/>
            <person name="Young R.F."/>
        </authorList>
    </citation>
    <scope>NUCLEOTIDE SEQUENCE [LARGE SCALE GENOMIC DNA]</scope>
</reference>
<proteinExistence type="predicted"/>
<name>Q6UYF2_9CAUD</name>
<dbReference type="EMBL" id="AY357582">
    <property type="protein sequence ID" value="AAQ63389.1"/>
    <property type="molecule type" value="Genomic_DNA"/>
</dbReference>
<dbReference type="RefSeq" id="NP_919022.1">
    <property type="nucleotide sequence ID" value="NC_005091.2"/>
</dbReference>
<evidence type="ECO:0000259" key="1">
    <source>
        <dbReference type="Pfam" id="PF24582"/>
    </source>
</evidence>
<dbReference type="Pfam" id="PF24582">
    <property type="entry name" value="DUF7609"/>
    <property type="match status" value="1"/>
</dbReference>
<evidence type="ECO:0000313" key="3">
    <source>
        <dbReference type="Proteomes" id="UP000002549"/>
    </source>
</evidence>
<sequence length="93" mass="10013">MDTAETVNNQIDSFAARVLALEVGETESKTCRLDGNEATKEVMAATLTKLRNSVAAAVSRASSKTGHVFITETGDIRTKSYDFLMTVAVTRKA</sequence>
<feature type="domain" description="DUF7609" evidence="1">
    <location>
        <begin position="12"/>
        <end position="92"/>
    </location>
</feature>
<keyword evidence="3" id="KW-1185">Reference proteome</keyword>
<accession>Q6UYF2</accession>
<dbReference type="KEGG" id="vg:2559610"/>
<dbReference type="InterPro" id="IPR056028">
    <property type="entry name" value="DUF7609"/>
</dbReference>
<dbReference type="GeneID" id="2559610"/>